<dbReference type="PaxDb" id="3827-XP_004502196.1"/>
<dbReference type="InterPro" id="IPR054722">
    <property type="entry name" value="PolX-like_BBD"/>
</dbReference>
<keyword evidence="3" id="KW-1185">Reference proteome</keyword>
<dbReference type="Pfam" id="PF14223">
    <property type="entry name" value="Retrotran_gag_2"/>
    <property type="match status" value="1"/>
</dbReference>
<evidence type="ECO:0000313" key="3">
    <source>
        <dbReference type="Proteomes" id="UP000087171"/>
    </source>
</evidence>
<protein>
    <submittedName>
        <fullName evidence="4">Uncharacterized protein LOC101504822</fullName>
    </submittedName>
</protein>
<gene>
    <name evidence="4" type="primary">LOC101504822</name>
</gene>
<evidence type="ECO:0000256" key="1">
    <source>
        <dbReference type="SAM" id="MobiDB-lite"/>
    </source>
</evidence>
<dbReference type="Pfam" id="PF22936">
    <property type="entry name" value="Pol_BBD"/>
    <property type="match status" value="1"/>
</dbReference>
<reference evidence="4" key="2">
    <citation type="submission" date="2025-08" db="UniProtKB">
        <authorList>
            <consortium name="RefSeq"/>
        </authorList>
    </citation>
    <scope>IDENTIFICATION</scope>
    <source>
        <tissue evidence="4">Etiolated seedlings</tissue>
    </source>
</reference>
<feature type="domain" description="Retrovirus-related Pol polyprotein from transposon TNT 1-94-like beta-barrel" evidence="2">
    <location>
        <begin position="109"/>
        <end position="189"/>
    </location>
</feature>
<feature type="compositionally biased region" description="Basic residues" evidence="1">
    <location>
        <begin position="66"/>
        <end position="76"/>
    </location>
</feature>
<accession>A0A1S2YCM0</accession>
<sequence length="244" mass="27819">MEEQEKVSDLISRLRSITNQMASYGEKLSEQKLCEKILRSLHPRDERSGGNSGNQALVAYANKRGDQKKKWRKNKFKKPEDKSESSSKGGNSSGKSKGNSRNFDKKKVWFLDTGCSNHMTSHKEWLVDIDKSIRSKIRFADDRTLEVEGVGNMVIKRRNEKTVMIDNVLYVPGMKSNLLSIGQLIQKGFQVIMKNDALEMYDGQKMMILKAPLSKNKTFIINIQAADIQCLNATSSIDESWLWH</sequence>
<dbReference type="OrthoDB" id="2015125at2759"/>
<dbReference type="STRING" id="3827.A0A1S2YCM0"/>
<feature type="region of interest" description="Disordered" evidence="1">
    <location>
        <begin position="42"/>
        <end position="100"/>
    </location>
</feature>
<organism evidence="3 4">
    <name type="scientific">Cicer arietinum</name>
    <name type="common">Chickpea</name>
    <name type="synonym">Garbanzo</name>
    <dbReference type="NCBI Taxonomy" id="3827"/>
    <lineage>
        <taxon>Eukaryota</taxon>
        <taxon>Viridiplantae</taxon>
        <taxon>Streptophyta</taxon>
        <taxon>Embryophyta</taxon>
        <taxon>Tracheophyta</taxon>
        <taxon>Spermatophyta</taxon>
        <taxon>Magnoliopsida</taxon>
        <taxon>eudicotyledons</taxon>
        <taxon>Gunneridae</taxon>
        <taxon>Pentapetalae</taxon>
        <taxon>rosids</taxon>
        <taxon>fabids</taxon>
        <taxon>Fabales</taxon>
        <taxon>Fabaceae</taxon>
        <taxon>Papilionoideae</taxon>
        <taxon>50 kb inversion clade</taxon>
        <taxon>NPAAA clade</taxon>
        <taxon>Hologalegina</taxon>
        <taxon>IRL clade</taxon>
        <taxon>Cicereae</taxon>
        <taxon>Cicer</taxon>
    </lineage>
</organism>
<dbReference type="AlphaFoldDB" id="A0A1S2YCM0"/>
<name>A0A1S2YCM0_CICAR</name>
<dbReference type="eggNOG" id="KOG0017">
    <property type="taxonomic scope" value="Eukaryota"/>
</dbReference>
<dbReference type="PANTHER" id="PTHR47592">
    <property type="entry name" value="PBF68 PROTEIN"/>
    <property type="match status" value="1"/>
</dbReference>
<proteinExistence type="predicted"/>
<feature type="compositionally biased region" description="Low complexity" evidence="1">
    <location>
        <begin position="86"/>
        <end position="100"/>
    </location>
</feature>
<reference evidence="3" key="1">
    <citation type="journal article" date="2013" name="Nat. Biotechnol.">
        <title>Draft genome sequence of chickpea (Cicer arietinum) provides a resource for trait improvement.</title>
        <authorList>
            <person name="Varshney R.K."/>
            <person name="Song C."/>
            <person name="Saxena R.K."/>
            <person name="Azam S."/>
            <person name="Yu S."/>
            <person name="Sharpe A.G."/>
            <person name="Cannon S."/>
            <person name="Baek J."/>
            <person name="Rosen B.D."/>
            <person name="Tar'an B."/>
            <person name="Millan T."/>
            <person name="Zhang X."/>
            <person name="Ramsay L.D."/>
            <person name="Iwata A."/>
            <person name="Wang Y."/>
            <person name="Nelson W."/>
            <person name="Farmer A.D."/>
            <person name="Gaur P.M."/>
            <person name="Soderlund C."/>
            <person name="Penmetsa R.V."/>
            <person name="Xu C."/>
            <person name="Bharti A.K."/>
            <person name="He W."/>
            <person name="Winter P."/>
            <person name="Zhao S."/>
            <person name="Hane J.K."/>
            <person name="Carrasquilla-Garcia N."/>
            <person name="Condie J.A."/>
            <person name="Upadhyaya H.D."/>
            <person name="Luo M.C."/>
            <person name="Thudi M."/>
            <person name="Gowda C.L."/>
            <person name="Singh N.P."/>
            <person name="Lichtenzveig J."/>
            <person name="Gali K.K."/>
            <person name="Rubio J."/>
            <person name="Nadarajan N."/>
            <person name="Dolezel J."/>
            <person name="Bansal K.C."/>
            <person name="Xu X."/>
            <person name="Edwards D."/>
            <person name="Zhang G."/>
            <person name="Kahl G."/>
            <person name="Gil J."/>
            <person name="Singh K.B."/>
            <person name="Datta S.K."/>
            <person name="Jackson S.A."/>
            <person name="Wang J."/>
            <person name="Cook D.R."/>
        </authorList>
    </citation>
    <scope>NUCLEOTIDE SEQUENCE [LARGE SCALE GENOMIC DNA]</scope>
    <source>
        <strain evidence="3">cv. CDC Frontier</strain>
    </source>
</reference>
<evidence type="ECO:0000259" key="2">
    <source>
        <dbReference type="Pfam" id="PF22936"/>
    </source>
</evidence>
<dbReference type="Proteomes" id="UP000087171">
    <property type="component" value="Chromosome Ca5"/>
</dbReference>
<dbReference type="PANTHER" id="PTHR47592:SF27">
    <property type="entry name" value="OS08G0421700 PROTEIN"/>
    <property type="match status" value="1"/>
</dbReference>
<evidence type="ECO:0000313" key="4">
    <source>
        <dbReference type="RefSeq" id="XP_004502196.1"/>
    </source>
</evidence>
<dbReference type="RefSeq" id="XP_004502196.1">
    <property type="nucleotide sequence ID" value="XM_004502139.1"/>
</dbReference>